<proteinExistence type="predicted"/>
<dbReference type="Proteomes" id="UP000008694">
    <property type="component" value="Unassembled WGS sequence"/>
</dbReference>
<dbReference type="AlphaFoldDB" id="D7KPK1"/>
<accession>D7KPK1</accession>
<feature type="region of interest" description="Disordered" evidence="1">
    <location>
        <begin position="1"/>
        <end position="32"/>
    </location>
</feature>
<dbReference type="EMBL" id="GL348713">
    <property type="protein sequence ID" value="EFH69611.1"/>
    <property type="molecule type" value="Genomic_DNA"/>
</dbReference>
<sequence>MSEAEEKKIAMEMERKLRNEEKAKEKEMKKQRALEKAKLGDVFKSSKPKTIAEKKIDKEEEEEFVDPETPLGEKR</sequence>
<organism evidence="3">
    <name type="scientific">Arabidopsis lyrata subsp. lyrata</name>
    <name type="common">Lyre-leaved rock-cress</name>
    <dbReference type="NCBI Taxonomy" id="81972"/>
    <lineage>
        <taxon>Eukaryota</taxon>
        <taxon>Viridiplantae</taxon>
        <taxon>Streptophyta</taxon>
        <taxon>Embryophyta</taxon>
        <taxon>Tracheophyta</taxon>
        <taxon>Spermatophyta</taxon>
        <taxon>Magnoliopsida</taxon>
        <taxon>eudicotyledons</taxon>
        <taxon>Gunneridae</taxon>
        <taxon>Pentapetalae</taxon>
        <taxon>rosids</taxon>
        <taxon>malvids</taxon>
        <taxon>Brassicales</taxon>
        <taxon>Brassicaceae</taxon>
        <taxon>Camelineae</taxon>
        <taxon>Arabidopsis</taxon>
    </lineage>
</organism>
<evidence type="ECO:0000313" key="3">
    <source>
        <dbReference type="Proteomes" id="UP000008694"/>
    </source>
</evidence>
<dbReference type="HOGENOM" id="CLU_2674437_0_0_1"/>
<evidence type="ECO:0000313" key="2">
    <source>
        <dbReference type="EMBL" id="EFH69611.1"/>
    </source>
</evidence>
<evidence type="ECO:0000256" key="1">
    <source>
        <dbReference type="SAM" id="MobiDB-lite"/>
    </source>
</evidence>
<protein>
    <submittedName>
        <fullName evidence="2">Predicted protein</fullName>
    </submittedName>
</protein>
<dbReference type="STRING" id="81972.D7KPK1"/>
<keyword evidence="3" id="KW-1185">Reference proteome</keyword>
<name>D7KPK1_ARALL</name>
<reference evidence="3" key="1">
    <citation type="journal article" date="2011" name="Nat. Genet.">
        <title>The Arabidopsis lyrata genome sequence and the basis of rapid genome size change.</title>
        <authorList>
            <person name="Hu T.T."/>
            <person name="Pattyn P."/>
            <person name="Bakker E.G."/>
            <person name="Cao J."/>
            <person name="Cheng J.-F."/>
            <person name="Clark R.M."/>
            <person name="Fahlgren N."/>
            <person name="Fawcett J.A."/>
            <person name="Grimwood J."/>
            <person name="Gundlach H."/>
            <person name="Haberer G."/>
            <person name="Hollister J.D."/>
            <person name="Ossowski S."/>
            <person name="Ottilar R.P."/>
            <person name="Salamov A.A."/>
            <person name="Schneeberger K."/>
            <person name="Spannagl M."/>
            <person name="Wang X."/>
            <person name="Yang L."/>
            <person name="Nasrallah M.E."/>
            <person name="Bergelson J."/>
            <person name="Carrington J.C."/>
            <person name="Gaut B.S."/>
            <person name="Schmutz J."/>
            <person name="Mayer K.F.X."/>
            <person name="Van de Peer Y."/>
            <person name="Grigoriev I.V."/>
            <person name="Nordborg M."/>
            <person name="Weigel D."/>
            <person name="Guo Y.-L."/>
        </authorList>
    </citation>
    <scope>NUCLEOTIDE SEQUENCE [LARGE SCALE GENOMIC DNA]</scope>
    <source>
        <strain evidence="3">cv. MN47</strain>
    </source>
</reference>
<feature type="region of interest" description="Disordered" evidence="1">
    <location>
        <begin position="46"/>
        <end position="75"/>
    </location>
</feature>
<gene>
    <name evidence="2" type="ORF">ARALYDRAFT_889999</name>
</gene>
<dbReference type="Gramene" id="scaffold_102793.1">
    <property type="protein sequence ID" value="scaffold_102793.1"/>
    <property type="gene ID" value="scaffold_102793.1"/>
</dbReference>